<evidence type="ECO:0000313" key="3">
    <source>
        <dbReference type="Proteomes" id="UP000694568"/>
    </source>
</evidence>
<organism evidence="2 3">
    <name type="scientific">Sander lucioperca</name>
    <name type="common">Pike-perch</name>
    <name type="synonym">Perca lucioperca</name>
    <dbReference type="NCBI Taxonomy" id="283035"/>
    <lineage>
        <taxon>Eukaryota</taxon>
        <taxon>Metazoa</taxon>
        <taxon>Chordata</taxon>
        <taxon>Craniata</taxon>
        <taxon>Vertebrata</taxon>
        <taxon>Euteleostomi</taxon>
        <taxon>Actinopterygii</taxon>
        <taxon>Neopterygii</taxon>
        <taxon>Teleostei</taxon>
        <taxon>Neoteleostei</taxon>
        <taxon>Acanthomorphata</taxon>
        <taxon>Eupercaria</taxon>
        <taxon>Perciformes</taxon>
        <taxon>Percoidei</taxon>
        <taxon>Percidae</taxon>
        <taxon>Luciopercinae</taxon>
        <taxon>Sander</taxon>
    </lineage>
</organism>
<feature type="region of interest" description="Disordered" evidence="1">
    <location>
        <begin position="33"/>
        <end position="173"/>
    </location>
</feature>
<sequence>MTCVKEKKRIECVIVPSTSGNVLPNASLSPGVPLDTSKLPLDQRLPPYPLSQSHQHQPGSHQPLPGLQGSQPGQQPSHMSQHHHQQLHRLQQQQQTHCGGSDKNQFPSDSGGHLDLQDPGDQQVLNHQNQNYGGGDARHNVPNIILTGDSPPGLSKEIASALSHDSFRSDRLK</sequence>
<dbReference type="AlphaFoldDB" id="A0A8C9ZXB9"/>
<dbReference type="GeneTree" id="ENSGT00390000010652"/>
<evidence type="ECO:0000313" key="2">
    <source>
        <dbReference type="Ensembl" id="ENSSLUP00000042802.1"/>
    </source>
</evidence>
<keyword evidence="3" id="KW-1185">Reference proteome</keyword>
<dbReference type="GO" id="GO:0005634">
    <property type="term" value="C:nucleus"/>
    <property type="evidence" value="ECO:0007669"/>
    <property type="project" value="InterPro"/>
</dbReference>
<reference evidence="2" key="2">
    <citation type="submission" date="2025-09" db="UniProtKB">
        <authorList>
            <consortium name="Ensembl"/>
        </authorList>
    </citation>
    <scope>IDENTIFICATION</scope>
</reference>
<protein>
    <submittedName>
        <fullName evidence="2">CREB regulated transcription coactivator 2</fullName>
    </submittedName>
</protein>
<dbReference type="GO" id="GO:0008140">
    <property type="term" value="F:cAMP response element binding protein binding"/>
    <property type="evidence" value="ECO:0007669"/>
    <property type="project" value="TreeGrafter"/>
</dbReference>
<dbReference type="Proteomes" id="UP000694568">
    <property type="component" value="Unplaced"/>
</dbReference>
<evidence type="ECO:0000256" key="1">
    <source>
        <dbReference type="SAM" id="MobiDB-lite"/>
    </source>
</evidence>
<accession>A0A8C9ZXB9</accession>
<dbReference type="Ensembl" id="ENSSLUT00000044169.1">
    <property type="protein sequence ID" value="ENSSLUP00000042802.1"/>
    <property type="gene ID" value="ENSSLUG00000019023.1"/>
</dbReference>
<dbReference type="PANTHER" id="PTHR13589">
    <property type="entry name" value="CREB-REGULATED TRANSCRIPTION COACTIVATOR"/>
    <property type="match status" value="1"/>
</dbReference>
<feature type="compositionally biased region" description="Low complexity" evidence="1">
    <location>
        <begin position="50"/>
        <end position="79"/>
    </location>
</feature>
<gene>
    <name evidence="2" type="primary">CRTC2</name>
</gene>
<dbReference type="GO" id="GO:0005737">
    <property type="term" value="C:cytoplasm"/>
    <property type="evidence" value="ECO:0007669"/>
    <property type="project" value="InterPro"/>
</dbReference>
<dbReference type="PANTHER" id="PTHR13589:SF6">
    <property type="entry name" value="CREB-REGULATED TRANSCRIPTION COACTIVATOR 2"/>
    <property type="match status" value="1"/>
</dbReference>
<proteinExistence type="predicted"/>
<dbReference type="InterPro" id="IPR024786">
    <property type="entry name" value="TORC"/>
</dbReference>
<reference evidence="2" key="1">
    <citation type="submission" date="2025-08" db="UniProtKB">
        <authorList>
            <consortium name="Ensembl"/>
        </authorList>
    </citation>
    <scope>IDENTIFICATION</scope>
</reference>
<feature type="compositionally biased region" description="Low complexity" evidence="1">
    <location>
        <begin position="88"/>
        <end position="101"/>
    </location>
</feature>
<dbReference type="GO" id="GO:0045944">
    <property type="term" value="P:positive regulation of transcription by RNA polymerase II"/>
    <property type="evidence" value="ECO:0007669"/>
    <property type="project" value="TreeGrafter"/>
</dbReference>
<name>A0A8C9ZXB9_SANLU</name>